<gene>
    <name evidence="11" type="ORF">PspYZU05_91</name>
</gene>
<evidence type="ECO:0000256" key="4">
    <source>
        <dbReference type="ARBA" id="ARBA00022741"/>
    </source>
</evidence>
<dbReference type="EC" id="5.6.2.2" evidence="3"/>
<dbReference type="Gene3D" id="3.90.199.10">
    <property type="entry name" value="Topoisomerase II, domain 5"/>
    <property type="match status" value="1"/>
</dbReference>
<dbReference type="InterPro" id="IPR013760">
    <property type="entry name" value="Topo_IIA-like_dom_sf"/>
</dbReference>
<feature type="active site" description="O-(5'-phospho-DNA)-tyrosine intermediate" evidence="9">
    <location>
        <position position="114"/>
    </location>
</feature>
<evidence type="ECO:0000256" key="3">
    <source>
        <dbReference type="ARBA" id="ARBA00012895"/>
    </source>
</evidence>
<dbReference type="InterPro" id="IPR013758">
    <property type="entry name" value="Topo_IIA_A/C_ab"/>
</dbReference>
<dbReference type="PANTHER" id="PTHR10169:SF38">
    <property type="entry name" value="DNA TOPOISOMERASE 2"/>
    <property type="match status" value="1"/>
</dbReference>
<comment type="cofactor">
    <cofactor evidence="2">
        <name>Mg(2+)</name>
        <dbReference type="ChEBI" id="CHEBI:18420"/>
    </cofactor>
</comment>
<keyword evidence="12" id="KW-1185">Reference proteome</keyword>
<evidence type="ECO:0000313" key="11">
    <source>
        <dbReference type="EMBL" id="ASD52043.1"/>
    </source>
</evidence>
<dbReference type="InterPro" id="IPR013757">
    <property type="entry name" value="Topo_IIA_A_a_sf"/>
</dbReference>
<dbReference type="GO" id="GO:0006265">
    <property type="term" value="P:DNA topological change"/>
    <property type="evidence" value="ECO:0007669"/>
    <property type="project" value="UniProtKB-UniRule"/>
</dbReference>
<protein>
    <recommendedName>
        <fullName evidence="3">DNA topoisomerase (ATP-hydrolyzing)</fullName>
        <ecNumber evidence="3">5.6.2.2</ecNumber>
    </recommendedName>
</protein>
<dbReference type="GO" id="GO:0000819">
    <property type="term" value="P:sister chromatid segregation"/>
    <property type="evidence" value="ECO:0007669"/>
    <property type="project" value="TreeGrafter"/>
</dbReference>
<keyword evidence="7 9" id="KW-0238">DNA-binding</keyword>
<dbReference type="GO" id="GO:0003677">
    <property type="term" value="F:DNA binding"/>
    <property type="evidence" value="ECO:0007669"/>
    <property type="project" value="UniProtKB-UniRule"/>
</dbReference>
<dbReference type="SUPFAM" id="SSF56719">
    <property type="entry name" value="Type II DNA topoisomerase"/>
    <property type="match status" value="1"/>
</dbReference>
<name>A0A2U7N8A6_9CAUD</name>
<dbReference type="PROSITE" id="PS52040">
    <property type="entry name" value="TOPO_IIA"/>
    <property type="match status" value="1"/>
</dbReference>
<dbReference type="Proteomes" id="UP000247773">
    <property type="component" value="Genome"/>
</dbReference>
<evidence type="ECO:0000256" key="6">
    <source>
        <dbReference type="ARBA" id="ARBA00023029"/>
    </source>
</evidence>
<dbReference type="Pfam" id="PF00521">
    <property type="entry name" value="DNA_topoisoIV"/>
    <property type="match status" value="1"/>
</dbReference>
<dbReference type="Gene3D" id="1.10.268.10">
    <property type="entry name" value="Topoisomerase, domain 3"/>
    <property type="match status" value="1"/>
</dbReference>
<accession>A0A2U7N8A6</accession>
<keyword evidence="8 9" id="KW-0413">Isomerase</keyword>
<dbReference type="GO" id="GO:0003918">
    <property type="term" value="F:DNA topoisomerase type II (double strand cut, ATP-hydrolyzing) activity"/>
    <property type="evidence" value="ECO:0007669"/>
    <property type="project" value="UniProtKB-EC"/>
</dbReference>
<evidence type="ECO:0000313" key="12">
    <source>
        <dbReference type="Proteomes" id="UP000247773"/>
    </source>
</evidence>
<organism evidence="11 12">
    <name type="scientific">Pseudomonas phage PspYZU05</name>
    <dbReference type="NCBI Taxonomy" id="1983556"/>
    <lineage>
        <taxon>Viruses</taxon>
        <taxon>Duplodnaviria</taxon>
        <taxon>Heunggongvirae</taxon>
        <taxon>Uroviricota</taxon>
        <taxon>Caudoviricetes</taxon>
        <taxon>Pantevenvirales</taxon>
        <taxon>Straboviridae</taxon>
        <taxon>Jiangsuvirus</taxon>
        <taxon>Jiangsuvirus pspyzu05</taxon>
    </lineage>
</organism>
<dbReference type="SMART" id="SM00434">
    <property type="entry name" value="TOP4c"/>
    <property type="match status" value="1"/>
</dbReference>
<dbReference type="EMBL" id="KY971610">
    <property type="protein sequence ID" value="ASD52043.1"/>
    <property type="molecule type" value="Genomic_DNA"/>
</dbReference>
<evidence type="ECO:0000256" key="8">
    <source>
        <dbReference type="ARBA" id="ARBA00023235"/>
    </source>
</evidence>
<keyword evidence="4" id="KW-0547">Nucleotide-binding</keyword>
<reference evidence="11 12" key="1">
    <citation type="submission" date="2017-04" db="EMBL/GenBank/DDBJ databases">
        <title>Isolation of lytic bacteriophages infecting Pseudomonas strains for biocontrol of fish and shrimp spoilage during chilled storage.</title>
        <authorList>
            <person name="Yang Z."/>
            <person name="Tao X."/>
            <person name="Gao L."/>
            <person name="Rao S."/>
        </authorList>
    </citation>
    <scope>NUCLEOTIDE SEQUENCE [LARGE SCALE GENOMIC DNA]</scope>
</reference>
<keyword evidence="5" id="KW-0067">ATP-binding</keyword>
<evidence type="ECO:0000256" key="9">
    <source>
        <dbReference type="PROSITE-ProRule" id="PRU01384"/>
    </source>
</evidence>
<proteinExistence type="predicted"/>
<dbReference type="Gene3D" id="3.30.1360.40">
    <property type="match status" value="1"/>
</dbReference>
<keyword evidence="6 9" id="KW-0799">Topoisomerase</keyword>
<evidence type="ECO:0000256" key="5">
    <source>
        <dbReference type="ARBA" id="ARBA00022840"/>
    </source>
</evidence>
<evidence type="ECO:0000259" key="10">
    <source>
        <dbReference type="PROSITE" id="PS52040"/>
    </source>
</evidence>
<evidence type="ECO:0000256" key="7">
    <source>
        <dbReference type="ARBA" id="ARBA00023125"/>
    </source>
</evidence>
<sequence length="433" mass="49426">MITEERSLLSILNVDAKKFALYTAENRALPNVIDGFKPVQRFFICRALQLNRSNFTKLASIGGAVADLGYHHGENSAVEAGALMANTWNNNFPLLEGQGNFGSRLVQEAAASRYIFCRISEGFHKVYKDHNVCPVHEDKEHIPPAFYLPIIPTVLLNGVKGIATGYATNILPHNFKSVVESTKAVLQGREVHPEVEFPKFSGRIEKTDKGVEIFGTYKFTSKSTMVITEVPIKWDRASYIADVLDPLEDKGLITYDDECSRTGFGFKVKFRKEFNLDQNDDARIIREFKLSQKIGQFIVVIDEKGKLRDDFETPLDVVKHFVSVRKPYIQKRIDTKIKETKDQFDLALERVLFIKAVLKEEIVLKGKTRAQLVTQLEERNFKNIDKLVSMSIYSMTNDELTKLAEKARELKKEHDYWLTTSVETEYLKDLDSI</sequence>
<evidence type="ECO:0000256" key="2">
    <source>
        <dbReference type="ARBA" id="ARBA00001946"/>
    </source>
</evidence>
<evidence type="ECO:0000256" key="1">
    <source>
        <dbReference type="ARBA" id="ARBA00000185"/>
    </source>
</evidence>
<dbReference type="InterPro" id="IPR002205">
    <property type="entry name" value="Topo_IIA_dom_A"/>
</dbReference>
<dbReference type="GO" id="GO:0005524">
    <property type="term" value="F:ATP binding"/>
    <property type="evidence" value="ECO:0007669"/>
    <property type="project" value="UniProtKB-KW"/>
</dbReference>
<dbReference type="PANTHER" id="PTHR10169">
    <property type="entry name" value="DNA TOPOISOMERASE/GYRASE"/>
    <property type="match status" value="1"/>
</dbReference>
<comment type="catalytic activity">
    <reaction evidence="1 9">
        <text>ATP-dependent breakage, passage and rejoining of double-stranded DNA.</text>
        <dbReference type="EC" id="5.6.2.2"/>
    </reaction>
</comment>
<feature type="domain" description="Topo IIA-type catalytic" evidence="10">
    <location>
        <begin position="29"/>
        <end position="430"/>
    </location>
</feature>
<dbReference type="InterPro" id="IPR050634">
    <property type="entry name" value="DNA_Topoisomerase_II"/>
</dbReference>